<feature type="region of interest" description="Disordered" evidence="1">
    <location>
        <begin position="85"/>
        <end position="117"/>
    </location>
</feature>
<dbReference type="AlphaFoldDB" id="A0AAU3IAX6"/>
<dbReference type="EMBL" id="CP109546">
    <property type="protein sequence ID" value="WTZ14332.1"/>
    <property type="molecule type" value="Genomic_DNA"/>
</dbReference>
<organism evidence="2">
    <name type="scientific">Streptomyces sp. NBC_01393</name>
    <dbReference type="NCBI Taxonomy" id="2903851"/>
    <lineage>
        <taxon>Bacteria</taxon>
        <taxon>Bacillati</taxon>
        <taxon>Actinomycetota</taxon>
        <taxon>Actinomycetes</taxon>
        <taxon>Kitasatosporales</taxon>
        <taxon>Streptomycetaceae</taxon>
        <taxon>Streptomyces</taxon>
    </lineage>
</organism>
<evidence type="ECO:0000313" key="2">
    <source>
        <dbReference type="EMBL" id="WTZ14332.1"/>
    </source>
</evidence>
<evidence type="ECO:0000256" key="1">
    <source>
        <dbReference type="SAM" id="MobiDB-lite"/>
    </source>
</evidence>
<sequence>MRAVTYGGWPTPTRSRDPSPKTPPGSTDTLADPAARCIPIDGRPYDQVPTERSGVTPAWKVEEPVYFGTQRGPARIVHRGGCRAARDLARPTAPNSPHSTDTRRRHTLPDVPARGSR</sequence>
<reference evidence="2" key="1">
    <citation type="submission" date="2022-10" db="EMBL/GenBank/DDBJ databases">
        <title>The complete genomes of actinobacterial strains from the NBC collection.</title>
        <authorList>
            <person name="Joergensen T.S."/>
            <person name="Alvarez Arevalo M."/>
            <person name="Sterndorff E.B."/>
            <person name="Faurdal D."/>
            <person name="Vuksanovic O."/>
            <person name="Mourched A.-S."/>
            <person name="Charusanti P."/>
            <person name="Shaw S."/>
            <person name="Blin K."/>
            <person name="Weber T."/>
        </authorList>
    </citation>
    <scope>NUCLEOTIDE SEQUENCE</scope>
    <source>
        <strain evidence="2">NBC_01393</strain>
    </source>
</reference>
<proteinExistence type="predicted"/>
<accession>A0AAU3IAX6</accession>
<feature type="region of interest" description="Disordered" evidence="1">
    <location>
        <begin position="1"/>
        <end position="33"/>
    </location>
</feature>
<name>A0AAU3IAX6_9ACTN</name>
<protein>
    <submittedName>
        <fullName evidence="2">Uncharacterized protein</fullName>
    </submittedName>
</protein>
<gene>
    <name evidence="2" type="ORF">OG699_44135</name>
</gene>